<dbReference type="PANTHER" id="PTHR11984">
    <property type="entry name" value="CONNEXIN"/>
    <property type="match status" value="1"/>
</dbReference>
<accession>A0AAV6T3U9</accession>
<dbReference type="Pfam" id="PF00029">
    <property type="entry name" value="Connexin"/>
    <property type="match status" value="1"/>
</dbReference>
<dbReference type="EMBL" id="JAGKHQ010000001">
    <property type="protein sequence ID" value="KAG7523970.1"/>
    <property type="molecule type" value="Genomic_DNA"/>
</dbReference>
<feature type="transmembrane region" description="Helical" evidence="5">
    <location>
        <begin position="203"/>
        <end position="226"/>
    </location>
</feature>
<evidence type="ECO:0000313" key="8">
    <source>
        <dbReference type="EMBL" id="KAG7523970.1"/>
    </source>
</evidence>
<dbReference type="PROSITE" id="PS00407">
    <property type="entry name" value="CONNEXINS_1"/>
    <property type="match status" value="1"/>
</dbReference>
<proteinExistence type="predicted"/>
<feature type="compositionally biased region" description="Basic and acidic residues" evidence="4">
    <location>
        <begin position="305"/>
        <end position="316"/>
    </location>
</feature>
<feature type="transmembrane region" description="Helical" evidence="5">
    <location>
        <begin position="23"/>
        <end position="43"/>
    </location>
</feature>
<feature type="compositionally biased region" description="Basic and acidic residues" evidence="4">
    <location>
        <begin position="379"/>
        <end position="390"/>
    </location>
</feature>
<dbReference type="InterPro" id="IPR013092">
    <property type="entry name" value="Connexin_N"/>
</dbReference>
<evidence type="ECO:0000313" key="9">
    <source>
        <dbReference type="Proteomes" id="UP000693946"/>
    </source>
</evidence>
<keyword evidence="5" id="KW-0472">Membrane</keyword>
<dbReference type="Proteomes" id="UP000693946">
    <property type="component" value="Linkage Group LG1"/>
</dbReference>
<feature type="transmembrane region" description="Helical" evidence="5">
    <location>
        <begin position="76"/>
        <end position="95"/>
    </location>
</feature>
<keyword evidence="3" id="KW-0965">Cell junction</keyword>
<keyword evidence="2" id="KW-0303">Gap junction</keyword>
<evidence type="ECO:0000256" key="1">
    <source>
        <dbReference type="ARBA" id="ARBA00004610"/>
    </source>
</evidence>
<keyword evidence="5" id="KW-1133">Transmembrane helix</keyword>
<dbReference type="SMART" id="SM00037">
    <property type="entry name" value="CNX"/>
    <property type="match status" value="1"/>
</dbReference>
<gene>
    <name evidence="8" type="ORF">JOB18_005037</name>
</gene>
<dbReference type="InterPro" id="IPR017990">
    <property type="entry name" value="Connexin_CS"/>
</dbReference>
<reference evidence="8 9" key="1">
    <citation type="journal article" date="2021" name="Sci. Rep.">
        <title>Chromosome anchoring in Senegalese sole (Solea senegalensis) reveals sex-associated markers and genome rearrangements in flatfish.</title>
        <authorList>
            <person name="Guerrero-Cozar I."/>
            <person name="Gomez-Garrido J."/>
            <person name="Berbel C."/>
            <person name="Martinez-Blanch J.F."/>
            <person name="Alioto T."/>
            <person name="Claros M.G."/>
            <person name="Gagnaire P.A."/>
            <person name="Manchado M."/>
        </authorList>
    </citation>
    <scope>NUCLEOTIDE SEQUENCE [LARGE SCALE GENOMIC DNA]</scope>
    <source>
        <strain evidence="8">Sse05_10M</strain>
    </source>
</reference>
<organism evidence="8 9">
    <name type="scientific">Solea senegalensis</name>
    <name type="common">Senegalese sole</name>
    <dbReference type="NCBI Taxonomy" id="28829"/>
    <lineage>
        <taxon>Eukaryota</taxon>
        <taxon>Metazoa</taxon>
        <taxon>Chordata</taxon>
        <taxon>Craniata</taxon>
        <taxon>Vertebrata</taxon>
        <taxon>Euteleostomi</taxon>
        <taxon>Actinopterygii</taxon>
        <taxon>Neopterygii</taxon>
        <taxon>Teleostei</taxon>
        <taxon>Neoteleostei</taxon>
        <taxon>Acanthomorphata</taxon>
        <taxon>Carangaria</taxon>
        <taxon>Pleuronectiformes</taxon>
        <taxon>Pleuronectoidei</taxon>
        <taxon>Soleidae</taxon>
        <taxon>Solea</taxon>
    </lineage>
</organism>
<evidence type="ECO:0000256" key="3">
    <source>
        <dbReference type="ARBA" id="ARBA00022949"/>
    </source>
</evidence>
<comment type="subcellular location">
    <subcellularLocation>
        <location evidence="1">Cell junction</location>
        <location evidence="1">Gap junction</location>
    </subcellularLocation>
</comment>
<dbReference type="InterPro" id="IPR019570">
    <property type="entry name" value="Connexin_CCC"/>
</dbReference>
<evidence type="ECO:0000256" key="5">
    <source>
        <dbReference type="SAM" id="Phobius"/>
    </source>
</evidence>
<protein>
    <submittedName>
        <fullName evidence="8">Gap junction delta-4 protein-like</fullName>
    </submittedName>
</protein>
<evidence type="ECO:0000256" key="2">
    <source>
        <dbReference type="ARBA" id="ARBA00022868"/>
    </source>
</evidence>
<keyword evidence="9" id="KW-1185">Reference proteome</keyword>
<comment type="caution">
    <text evidence="8">The sequence shown here is derived from an EMBL/GenBank/DDBJ whole genome shotgun (WGS) entry which is preliminary data.</text>
</comment>
<evidence type="ECO:0000259" key="7">
    <source>
        <dbReference type="SMART" id="SM01089"/>
    </source>
</evidence>
<dbReference type="GO" id="GO:0007267">
    <property type="term" value="P:cell-cell signaling"/>
    <property type="evidence" value="ECO:0007669"/>
    <property type="project" value="TreeGrafter"/>
</dbReference>
<feature type="compositionally biased region" description="Polar residues" evidence="4">
    <location>
        <begin position="263"/>
        <end position="273"/>
    </location>
</feature>
<sequence length="390" mass="43704">MMRTTDLLFITISHSVSFMGKTWWMLMPLLRLLVVFLAGFTLFSDEQERFICNTIQPGCSNVCFDVFAPMSVLRLWFFHLILLCLPHAMFATYVMHKQLAYPRFGALHCDRSQGGSLDNSSSSRELSLHKAPLHDFPREWGAPRFHCAYTFALTLRILLETVFGAAQFYLFGLSVPKSFLCYEAPCTSGVECYISRPTEKTLMLHFMLGVALLSILLSLLDLVSTMKAMVRWRRKREMLVDEMSKGEQSSVFTAMTVAEDSDVLSTSRISPGRSSVDAVKDEKPNQLIKENGGPTRKISSSTNERIQEKKEAKADVPRSPTPMSNPVPAHFVLHSQLRPPLSPRPDRGPPLNSRTPTPIGVGQPGLSSPVKTNSSQHSDCSDSQDKRAWV</sequence>
<evidence type="ECO:0000256" key="4">
    <source>
        <dbReference type="SAM" id="MobiDB-lite"/>
    </source>
</evidence>
<dbReference type="GO" id="GO:0005243">
    <property type="term" value="F:gap junction channel activity"/>
    <property type="evidence" value="ECO:0007669"/>
    <property type="project" value="TreeGrafter"/>
</dbReference>
<dbReference type="PROSITE" id="PS00408">
    <property type="entry name" value="CONNEXINS_2"/>
    <property type="match status" value="1"/>
</dbReference>
<feature type="transmembrane region" description="Helical" evidence="5">
    <location>
        <begin position="148"/>
        <end position="170"/>
    </location>
</feature>
<dbReference type="InterPro" id="IPR000500">
    <property type="entry name" value="Connexin"/>
</dbReference>
<feature type="region of interest" description="Disordered" evidence="4">
    <location>
        <begin position="263"/>
        <end position="390"/>
    </location>
</feature>
<feature type="domain" description="Connexin cysteine-rich" evidence="7">
    <location>
        <begin position="159"/>
        <end position="225"/>
    </location>
</feature>
<dbReference type="PANTHER" id="PTHR11984:SF3">
    <property type="entry name" value="GAP JUNCTION DELTA-4 PROTEIN"/>
    <property type="match status" value="1"/>
</dbReference>
<dbReference type="AlphaFoldDB" id="A0AAV6T3U9"/>
<name>A0AAV6T3U9_SOLSE</name>
<dbReference type="GO" id="GO:0005922">
    <property type="term" value="C:connexin complex"/>
    <property type="evidence" value="ECO:0007669"/>
    <property type="project" value="InterPro"/>
</dbReference>
<feature type="domain" description="Connexin N-terminal" evidence="6">
    <location>
        <begin position="41"/>
        <end position="74"/>
    </location>
</feature>
<keyword evidence="5" id="KW-0812">Transmembrane</keyword>
<dbReference type="SMART" id="SM01089">
    <property type="entry name" value="Connexin_CCC"/>
    <property type="match status" value="1"/>
</dbReference>
<evidence type="ECO:0000259" key="6">
    <source>
        <dbReference type="SMART" id="SM00037"/>
    </source>
</evidence>